<evidence type="ECO:0000256" key="3">
    <source>
        <dbReference type="ARBA" id="ARBA00022840"/>
    </source>
</evidence>
<keyword evidence="3" id="KW-0067">ATP-binding</keyword>
<gene>
    <name evidence="5" type="ORF">ENS29_14420</name>
</gene>
<dbReference type="Gene3D" id="3.40.50.620">
    <property type="entry name" value="HUPs"/>
    <property type="match status" value="1"/>
</dbReference>
<dbReference type="GO" id="GO:0005524">
    <property type="term" value="F:ATP binding"/>
    <property type="evidence" value="ECO:0007669"/>
    <property type="project" value="UniProtKB-KW"/>
</dbReference>
<feature type="domain" description="UspA" evidence="4">
    <location>
        <begin position="43"/>
        <end position="206"/>
    </location>
</feature>
<comment type="caution">
    <text evidence="5">The sequence shown here is derived from an EMBL/GenBank/DDBJ whole genome shotgun (WGS) entry which is preliminary data.</text>
</comment>
<dbReference type="InterPro" id="IPR014729">
    <property type="entry name" value="Rossmann-like_a/b/a_fold"/>
</dbReference>
<dbReference type="InterPro" id="IPR006016">
    <property type="entry name" value="UspA"/>
</dbReference>
<reference evidence="5" key="1">
    <citation type="journal article" date="2020" name="mSystems">
        <title>Genome- and Community-Level Interaction Insights into Carbon Utilization and Element Cycling Functions of Hydrothermarchaeota in Hydrothermal Sediment.</title>
        <authorList>
            <person name="Zhou Z."/>
            <person name="Liu Y."/>
            <person name="Xu W."/>
            <person name="Pan J."/>
            <person name="Luo Z.H."/>
            <person name="Li M."/>
        </authorList>
    </citation>
    <scope>NUCLEOTIDE SEQUENCE [LARGE SCALE GENOMIC DNA]</scope>
    <source>
        <strain evidence="5">SpSt-477</strain>
    </source>
</reference>
<dbReference type="SUPFAM" id="SSF52402">
    <property type="entry name" value="Adenine nucleotide alpha hydrolases-like"/>
    <property type="match status" value="1"/>
</dbReference>
<evidence type="ECO:0000256" key="2">
    <source>
        <dbReference type="ARBA" id="ARBA00022741"/>
    </source>
</evidence>
<dbReference type="EMBL" id="DSUH01000327">
    <property type="protein sequence ID" value="HGU34021.1"/>
    <property type="molecule type" value="Genomic_DNA"/>
</dbReference>
<protein>
    <submittedName>
        <fullName evidence="5">Universal stress protein</fullName>
    </submittedName>
</protein>
<dbReference type="CDD" id="cd00293">
    <property type="entry name" value="USP-like"/>
    <property type="match status" value="1"/>
</dbReference>
<dbReference type="PANTHER" id="PTHR46268:SF27">
    <property type="entry name" value="UNIVERSAL STRESS PROTEIN RV2623"/>
    <property type="match status" value="1"/>
</dbReference>
<keyword evidence="2" id="KW-0547">Nucleotide-binding</keyword>
<dbReference type="PRINTS" id="PR01438">
    <property type="entry name" value="UNVRSLSTRESS"/>
</dbReference>
<accession>A0A7C4RU03</accession>
<comment type="similarity">
    <text evidence="1">Belongs to the universal stress protein A family.</text>
</comment>
<evidence type="ECO:0000256" key="1">
    <source>
        <dbReference type="ARBA" id="ARBA00008791"/>
    </source>
</evidence>
<evidence type="ECO:0000313" key="5">
    <source>
        <dbReference type="EMBL" id="HGU34021.1"/>
    </source>
</evidence>
<dbReference type="InterPro" id="IPR006015">
    <property type="entry name" value="Universal_stress_UspA"/>
</dbReference>
<name>A0A7C4RU03_9BACT</name>
<evidence type="ECO:0000259" key="4">
    <source>
        <dbReference type="Pfam" id="PF00582"/>
    </source>
</evidence>
<dbReference type="PANTHER" id="PTHR46268">
    <property type="entry name" value="STRESS RESPONSE PROTEIN NHAX"/>
    <property type="match status" value="1"/>
</dbReference>
<organism evidence="5">
    <name type="scientific">Desulfatirhabdium butyrativorans</name>
    <dbReference type="NCBI Taxonomy" id="340467"/>
    <lineage>
        <taxon>Bacteria</taxon>
        <taxon>Pseudomonadati</taxon>
        <taxon>Thermodesulfobacteriota</taxon>
        <taxon>Desulfobacteria</taxon>
        <taxon>Desulfobacterales</taxon>
        <taxon>Desulfatirhabdiaceae</taxon>
        <taxon>Desulfatirhabdium</taxon>
    </lineage>
</organism>
<proteinExistence type="inferred from homology"/>
<sequence length="209" mass="23063">MWICRAFIIMLNHKRFIDKINRVSSTPFSVQGGPMLLPKVVVKRILFATDLSENARQALAYAVSIADLYKAGIVIVHALEDSPAIDAAIGSHIGQERWAEIQRQNEQSAREAIIGKRKSENPEVKEALKTIFRDATADLENQSFILDDVVVKRGLPVDVILEAAENLKCDLIVIGTQSHGGLKQMVMGSTAQRVLKRSTVPVLVVPLVE</sequence>
<dbReference type="AlphaFoldDB" id="A0A7C4RU03"/>
<dbReference type="Pfam" id="PF00582">
    <property type="entry name" value="Usp"/>
    <property type="match status" value="1"/>
</dbReference>